<dbReference type="Gene3D" id="3.40.710.10">
    <property type="entry name" value="DD-peptidase/beta-lactamase superfamily"/>
    <property type="match status" value="1"/>
</dbReference>
<organism evidence="15 16">
    <name type="scientific">Niveispirillum cyanobacteriorum</name>
    <dbReference type="NCBI Taxonomy" id="1612173"/>
    <lineage>
        <taxon>Bacteria</taxon>
        <taxon>Pseudomonadati</taxon>
        <taxon>Pseudomonadota</taxon>
        <taxon>Alphaproteobacteria</taxon>
        <taxon>Rhodospirillales</taxon>
        <taxon>Azospirillaceae</taxon>
        <taxon>Niveispirillum</taxon>
    </lineage>
</organism>
<dbReference type="SUPFAM" id="SSF53955">
    <property type="entry name" value="Lysozyme-like"/>
    <property type="match status" value="1"/>
</dbReference>
<keyword evidence="7" id="KW-0808">Transferase</keyword>
<dbReference type="SUPFAM" id="SSF56601">
    <property type="entry name" value="beta-lactamase/transpeptidase-like"/>
    <property type="match status" value="1"/>
</dbReference>
<dbReference type="GO" id="GO:0004180">
    <property type="term" value="F:carboxypeptidase activity"/>
    <property type="evidence" value="ECO:0007669"/>
    <property type="project" value="UniProtKB-KW"/>
</dbReference>
<dbReference type="PANTHER" id="PTHR32282:SF15">
    <property type="entry name" value="PENICILLIN-BINDING PROTEIN 1C"/>
    <property type="match status" value="1"/>
</dbReference>
<dbReference type="InterPro" id="IPR011815">
    <property type="entry name" value="PBP_1c"/>
</dbReference>
<keyword evidence="6" id="KW-0328">Glycosyltransferase</keyword>
<proteinExistence type="inferred from homology"/>
<dbReference type="Pfam" id="PF00905">
    <property type="entry name" value="Transpeptidase"/>
    <property type="match status" value="1"/>
</dbReference>
<dbReference type="EMBL" id="CP025611">
    <property type="protein sequence ID" value="AUN31587.1"/>
    <property type="molecule type" value="Genomic_DNA"/>
</dbReference>
<dbReference type="Proteomes" id="UP000234752">
    <property type="component" value="Chromosome eg_1"/>
</dbReference>
<dbReference type="Gene3D" id="1.10.3810.10">
    <property type="entry name" value="Biosynthetic peptidoglycan transglycosylase-like"/>
    <property type="match status" value="1"/>
</dbReference>
<dbReference type="InterPro" id="IPR023346">
    <property type="entry name" value="Lysozyme-like_dom_sf"/>
</dbReference>
<keyword evidence="5" id="KW-0645">Protease</keyword>
<gene>
    <name evidence="15" type="primary">pbpC</name>
    <name evidence="15" type="ORF">C0V82_01585</name>
</gene>
<dbReference type="GO" id="GO:0030288">
    <property type="term" value="C:outer membrane-bounded periplasmic space"/>
    <property type="evidence" value="ECO:0007669"/>
    <property type="project" value="TreeGrafter"/>
</dbReference>
<evidence type="ECO:0000256" key="1">
    <source>
        <dbReference type="ARBA" id="ARBA00004752"/>
    </source>
</evidence>
<dbReference type="KEGG" id="ncb:C0V82_01585"/>
<evidence type="ECO:0000259" key="14">
    <source>
        <dbReference type="Pfam" id="PF06832"/>
    </source>
</evidence>
<evidence type="ECO:0000256" key="9">
    <source>
        <dbReference type="ARBA" id="ARBA00023268"/>
    </source>
</evidence>
<evidence type="ECO:0000256" key="5">
    <source>
        <dbReference type="ARBA" id="ARBA00022670"/>
    </source>
</evidence>
<accession>A0A2K9NES7</accession>
<feature type="domain" description="Glycosyl transferase family 51" evidence="13">
    <location>
        <begin position="47"/>
        <end position="213"/>
    </location>
</feature>
<evidence type="ECO:0000313" key="15">
    <source>
        <dbReference type="EMBL" id="AUN31587.1"/>
    </source>
</evidence>
<comment type="catalytic activity">
    <reaction evidence="11">
        <text>[GlcNAc-(1-&gt;4)-Mur2Ac(oyl-L-Ala-gamma-D-Glu-L-Lys-D-Ala-D-Ala)](n)-di-trans,octa-cis-undecaprenyl diphosphate + beta-D-GlcNAc-(1-&gt;4)-Mur2Ac(oyl-L-Ala-gamma-D-Glu-L-Lys-D-Ala-D-Ala)-di-trans,octa-cis-undecaprenyl diphosphate = [GlcNAc-(1-&gt;4)-Mur2Ac(oyl-L-Ala-gamma-D-Glu-L-Lys-D-Ala-D-Ala)](n+1)-di-trans,octa-cis-undecaprenyl diphosphate + di-trans,octa-cis-undecaprenyl diphosphate + H(+)</text>
        <dbReference type="Rhea" id="RHEA:23708"/>
        <dbReference type="Rhea" id="RHEA-COMP:9602"/>
        <dbReference type="Rhea" id="RHEA-COMP:9603"/>
        <dbReference type="ChEBI" id="CHEBI:15378"/>
        <dbReference type="ChEBI" id="CHEBI:58405"/>
        <dbReference type="ChEBI" id="CHEBI:60033"/>
        <dbReference type="ChEBI" id="CHEBI:78435"/>
        <dbReference type="EC" id="2.4.99.28"/>
    </reaction>
</comment>
<keyword evidence="8" id="KW-0378">Hydrolase</keyword>
<comment type="similarity">
    <text evidence="3">In the N-terminal section; belongs to the glycosyltransferase 51 family.</text>
</comment>
<dbReference type="Pfam" id="PF00912">
    <property type="entry name" value="Transgly"/>
    <property type="match status" value="1"/>
</dbReference>
<dbReference type="InterPro" id="IPR001460">
    <property type="entry name" value="PCN-bd_Tpept"/>
</dbReference>
<comment type="pathway">
    <text evidence="1">Cell wall biogenesis; peptidoglycan biosynthesis.</text>
</comment>
<feature type="domain" description="Penicillin-binding C-terminal" evidence="14">
    <location>
        <begin position="591"/>
        <end position="665"/>
    </location>
</feature>
<dbReference type="InterPro" id="IPR001264">
    <property type="entry name" value="Glyco_trans_51"/>
</dbReference>
<sequence>MAAALLTLTGLVAADLALPPDLGRWDGRSAEVLDSEGRLLRAFPTAEGAWRLATESTRVDPLYRAMLLAVEDRRHGWHPGVDPLAIVRAAGQAVRHGRVISGASTLTMQTARLLSPQPRTLSAKVGEALRALQLRRRLGGDGVLSLYMSLAPFGGPLEGVRAASLAWFGREPDRLTPAQAALLVALPQSPERLRPDRYPDAAKAARAKVLDRAVAAGLIAADVAAAARTEPLPTAMLPLPMLAPHLAERLVAGVGRGSVIHTGVRADLQRALEAVGRAEQARMEQGGDLSILVIANQDRRVLAHLGSGEWRARQLDLSRAVRSPGSALKPFIYALAFDDLSLHPGTLIDDAPQRFGDWLPRNFDDGFHGVVTAREALQRSLNIPAVRVLERVGPARLAALLTISGAELSLPPAAEPGLPLALGGVGIRLTDLAMLYSALGDDGITRPLRYRIDQPEPASTGRLLGTAAARAVLAVLRDSPVPDGLAGGQGIAGRRRVAFKTGTSFGFRDAWTVGVSTDYTVAVWVGRADGAPRPGAAGRQAAAPLLFRVFDLLPPDGPARPVPEPDHALLRATPPPGLARLDGGGPVAVSQRSERLRILFPPDGAEVEALDDGVSLSAAGGRPPYRWVADNVPLPDDSRFWRPTGPGFSRLTVMDSTGQRASAAIRVQVPGLPEN</sequence>
<dbReference type="InterPro" id="IPR036950">
    <property type="entry name" value="PBP_transglycosylase"/>
</dbReference>
<dbReference type="GO" id="GO:0006508">
    <property type="term" value="P:proteolysis"/>
    <property type="evidence" value="ECO:0007669"/>
    <property type="project" value="UniProtKB-KW"/>
</dbReference>
<dbReference type="GO" id="GO:0009252">
    <property type="term" value="P:peptidoglycan biosynthetic process"/>
    <property type="evidence" value="ECO:0007669"/>
    <property type="project" value="UniProtKB-UniPathway"/>
</dbReference>
<dbReference type="NCBIfam" id="TIGR02073">
    <property type="entry name" value="PBP_1c"/>
    <property type="match status" value="1"/>
</dbReference>
<dbReference type="PANTHER" id="PTHR32282">
    <property type="entry name" value="BINDING PROTEIN TRANSPEPTIDASE, PUTATIVE-RELATED"/>
    <property type="match status" value="1"/>
</dbReference>
<evidence type="ECO:0000256" key="10">
    <source>
        <dbReference type="ARBA" id="ARBA00044770"/>
    </source>
</evidence>
<keyword evidence="4" id="KW-0121">Carboxypeptidase</keyword>
<dbReference type="InterPro" id="IPR009647">
    <property type="entry name" value="PBP_C"/>
</dbReference>
<evidence type="ECO:0000256" key="6">
    <source>
        <dbReference type="ARBA" id="ARBA00022676"/>
    </source>
</evidence>
<evidence type="ECO:0000256" key="7">
    <source>
        <dbReference type="ARBA" id="ARBA00022679"/>
    </source>
</evidence>
<dbReference type="GO" id="GO:0008658">
    <property type="term" value="F:penicillin binding"/>
    <property type="evidence" value="ECO:0007669"/>
    <property type="project" value="InterPro"/>
</dbReference>
<dbReference type="OrthoDB" id="9766909at2"/>
<evidence type="ECO:0000256" key="4">
    <source>
        <dbReference type="ARBA" id="ARBA00022645"/>
    </source>
</evidence>
<dbReference type="InterPro" id="IPR050396">
    <property type="entry name" value="Glycosyltr_51/Transpeptidase"/>
</dbReference>
<keyword evidence="16" id="KW-1185">Reference proteome</keyword>
<reference evidence="15 16" key="1">
    <citation type="submission" date="2017-12" db="EMBL/GenBank/DDBJ databases">
        <title>Genomes of bacteria within cyanobacterial aggregates.</title>
        <authorList>
            <person name="Cai H."/>
        </authorList>
    </citation>
    <scope>NUCLEOTIDE SEQUENCE [LARGE SCALE GENOMIC DNA]</scope>
    <source>
        <strain evidence="15 16">TH16</strain>
    </source>
</reference>
<protein>
    <recommendedName>
        <fullName evidence="10">peptidoglycan glycosyltransferase</fullName>
        <ecNumber evidence="10">2.4.99.28</ecNumber>
    </recommendedName>
</protein>
<evidence type="ECO:0000256" key="8">
    <source>
        <dbReference type="ARBA" id="ARBA00022801"/>
    </source>
</evidence>
<evidence type="ECO:0000313" key="16">
    <source>
        <dbReference type="Proteomes" id="UP000234752"/>
    </source>
</evidence>
<dbReference type="AlphaFoldDB" id="A0A2K9NES7"/>
<dbReference type="GO" id="GO:0008955">
    <property type="term" value="F:peptidoglycan glycosyltransferase activity"/>
    <property type="evidence" value="ECO:0007669"/>
    <property type="project" value="UniProtKB-EC"/>
</dbReference>
<dbReference type="EC" id="2.4.99.28" evidence="10"/>
<evidence type="ECO:0000256" key="11">
    <source>
        <dbReference type="ARBA" id="ARBA00049902"/>
    </source>
</evidence>
<dbReference type="Pfam" id="PF06832">
    <property type="entry name" value="BiPBP_C"/>
    <property type="match status" value="1"/>
</dbReference>
<evidence type="ECO:0000259" key="12">
    <source>
        <dbReference type="Pfam" id="PF00905"/>
    </source>
</evidence>
<evidence type="ECO:0000256" key="3">
    <source>
        <dbReference type="ARBA" id="ARBA00007739"/>
    </source>
</evidence>
<dbReference type="InterPro" id="IPR012338">
    <property type="entry name" value="Beta-lactam/transpept-like"/>
</dbReference>
<dbReference type="UniPathway" id="UPA00219"/>
<evidence type="ECO:0000259" key="13">
    <source>
        <dbReference type="Pfam" id="PF00912"/>
    </source>
</evidence>
<keyword evidence="9" id="KW-0511">Multifunctional enzyme</keyword>
<evidence type="ECO:0000256" key="2">
    <source>
        <dbReference type="ARBA" id="ARBA00007090"/>
    </source>
</evidence>
<feature type="domain" description="Penicillin-binding protein transpeptidase" evidence="12">
    <location>
        <begin position="291"/>
        <end position="516"/>
    </location>
</feature>
<comment type="similarity">
    <text evidence="2">In the C-terminal section; belongs to the transpeptidase family.</text>
</comment>
<name>A0A2K9NES7_9PROT</name>